<reference evidence="2 3" key="1">
    <citation type="submission" date="2014-04" db="EMBL/GenBank/DDBJ databases">
        <authorList>
            <consortium name="DOE Joint Genome Institute"/>
            <person name="Kuo A."/>
            <person name="Kohler A."/>
            <person name="Nagy L.G."/>
            <person name="Floudas D."/>
            <person name="Copeland A."/>
            <person name="Barry K.W."/>
            <person name="Cichocki N."/>
            <person name="Veneault-Fourrey C."/>
            <person name="LaButti K."/>
            <person name="Lindquist E.A."/>
            <person name="Lipzen A."/>
            <person name="Lundell T."/>
            <person name="Morin E."/>
            <person name="Murat C."/>
            <person name="Sun H."/>
            <person name="Tunlid A."/>
            <person name="Henrissat B."/>
            <person name="Grigoriev I.V."/>
            <person name="Hibbett D.S."/>
            <person name="Martin F."/>
            <person name="Nordberg H.P."/>
            <person name="Cantor M.N."/>
            <person name="Hua S.X."/>
        </authorList>
    </citation>
    <scope>NUCLEOTIDE SEQUENCE [LARGE SCALE GENOMIC DNA]</scope>
    <source>
        <strain evidence="2 3">LaAM-08-1</strain>
    </source>
</reference>
<feature type="region of interest" description="Disordered" evidence="1">
    <location>
        <begin position="153"/>
        <end position="172"/>
    </location>
</feature>
<evidence type="ECO:0000256" key="1">
    <source>
        <dbReference type="SAM" id="MobiDB-lite"/>
    </source>
</evidence>
<dbReference type="EMBL" id="KN838571">
    <property type="protein sequence ID" value="KIK04323.1"/>
    <property type="molecule type" value="Genomic_DNA"/>
</dbReference>
<evidence type="ECO:0000313" key="3">
    <source>
        <dbReference type="Proteomes" id="UP000054477"/>
    </source>
</evidence>
<reference evidence="3" key="2">
    <citation type="submission" date="2015-01" db="EMBL/GenBank/DDBJ databases">
        <title>Evolutionary Origins and Diversification of the Mycorrhizal Mutualists.</title>
        <authorList>
            <consortium name="DOE Joint Genome Institute"/>
            <consortium name="Mycorrhizal Genomics Consortium"/>
            <person name="Kohler A."/>
            <person name="Kuo A."/>
            <person name="Nagy L.G."/>
            <person name="Floudas D."/>
            <person name="Copeland A."/>
            <person name="Barry K.W."/>
            <person name="Cichocki N."/>
            <person name="Veneault-Fourrey C."/>
            <person name="LaButti K."/>
            <person name="Lindquist E.A."/>
            <person name="Lipzen A."/>
            <person name="Lundell T."/>
            <person name="Morin E."/>
            <person name="Murat C."/>
            <person name="Riley R."/>
            <person name="Ohm R."/>
            <person name="Sun H."/>
            <person name="Tunlid A."/>
            <person name="Henrissat B."/>
            <person name="Grigoriev I.V."/>
            <person name="Hibbett D.S."/>
            <person name="Martin F."/>
        </authorList>
    </citation>
    <scope>NUCLEOTIDE SEQUENCE [LARGE SCALE GENOMIC DNA]</scope>
    <source>
        <strain evidence="3">LaAM-08-1</strain>
    </source>
</reference>
<feature type="region of interest" description="Disordered" evidence="1">
    <location>
        <begin position="303"/>
        <end position="336"/>
    </location>
</feature>
<proteinExistence type="predicted"/>
<feature type="region of interest" description="Disordered" evidence="1">
    <location>
        <begin position="380"/>
        <end position="401"/>
    </location>
</feature>
<feature type="compositionally biased region" description="Polar residues" evidence="1">
    <location>
        <begin position="380"/>
        <end position="396"/>
    </location>
</feature>
<organism evidence="2 3">
    <name type="scientific">Laccaria amethystina LaAM-08-1</name>
    <dbReference type="NCBI Taxonomy" id="1095629"/>
    <lineage>
        <taxon>Eukaryota</taxon>
        <taxon>Fungi</taxon>
        <taxon>Dikarya</taxon>
        <taxon>Basidiomycota</taxon>
        <taxon>Agaricomycotina</taxon>
        <taxon>Agaricomycetes</taxon>
        <taxon>Agaricomycetidae</taxon>
        <taxon>Agaricales</taxon>
        <taxon>Agaricineae</taxon>
        <taxon>Hydnangiaceae</taxon>
        <taxon>Laccaria</taxon>
    </lineage>
</organism>
<dbReference type="OrthoDB" id="3365514at2759"/>
<accession>A0A0C9Y8F3</accession>
<protein>
    <submittedName>
        <fullName evidence="2">Uncharacterized protein</fullName>
    </submittedName>
</protein>
<dbReference type="HOGENOM" id="CLU_047740_0_0_1"/>
<gene>
    <name evidence="2" type="ORF">K443DRAFT_93580</name>
</gene>
<feature type="compositionally biased region" description="Basic and acidic residues" evidence="1">
    <location>
        <begin position="125"/>
        <end position="138"/>
    </location>
</feature>
<sequence>MTSPLKPHPTNRSALDDAKAMPPPPAPVRRTLIMEPEINGLADSLKNAVVKTGQMYRFYADARKLGITKYASSPPRSLTASLGREIEKYDQLCDSLEAHLARTALCWPDLRAIAVLQRDLRKEQQSVESAKESPKEADVSPPNSVKIKEEATIANIQASPPAPSSSSLSGRRPSAISISSLQRPAFSLKLDLSATSLRISAEEAAMFSSSGLASPVTLAPKSARAMGPTEFPPELMAAFSGPSTVAVDVSGRPVDIDLTIPDALDPLHSNVGNSSDKPIELDLDGMDIDMPIMTDLFGDADGGGSDHVATPADGLFSPVLGDENTESDEHPTAPNQHEGLINQLVDDNASSGVFATPAQENMAISQIHIPSPGALLASFSSSATNDAPPSKISHTGSEADPTFDLNSMELGFFPTDSEMNFSMDMGDFLDIQGDVEEKSDANLSSKG</sequence>
<evidence type="ECO:0000313" key="2">
    <source>
        <dbReference type="EMBL" id="KIK04323.1"/>
    </source>
</evidence>
<feature type="region of interest" description="Disordered" evidence="1">
    <location>
        <begin position="125"/>
        <end position="144"/>
    </location>
</feature>
<dbReference type="AlphaFoldDB" id="A0A0C9Y8F3"/>
<name>A0A0C9Y8F3_9AGAR</name>
<dbReference type="Proteomes" id="UP000054477">
    <property type="component" value="Unassembled WGS sequence"/>
</dbReference>
<keyword evidence="3" id="KW-1185">Reference proteome</keyword>
<feature type="region of interest" description="Disordered" evidence="1">
    <location>
        <begin position="1"/>
        <end position="25"/>
    </location>
</feature>